<dbReference type="PROSITE" id="PS01124">
    <property type="entry name" value="HTH_ARAC_FAMILY_2"/>
    <property type="match status" value="1"/>
</dbReference>
<dbReference type="InterPro" id="IPR050204">
    <property type="entry name" value="AraC_XylS_family_regulators"/>
</dbReference>
<dbReference type="SUPFAM" id="SSF46689">
    <property type="entry name" value="Homeodomain-like"/>
    <property type="match status" value="1"/>
</dbReference>
<reference evidence="6" key="1">
    <citation type="journal article" date="2019" name="Int. J. Syst. Evol. Microbiol.">
        <title>The Global Catalogue of Microorganisms (GCM) 10K type strain sequencing project: providing services to taxonomists for standard genome sequencing and annotation.</title>
        <authorList>
            <consortium name="The Broad Institute Genomics Platform"/>
            <consortium name="The Broad Institute Genome Sequencing Center for Infectious Disease"/>
            <person name="Wu L."/>
            <person name="Ma J."/>
        </authorList>
    </citation>
    <scope>NUCLEOTIDE SEQUENCE [LARGE SCALE GENOMIC DNA]</scope>
    <source>
        <strain evidence="6">JCM 17925</strain>
    </source>
</reference>
<evidence type="ECO:0000256" key="3">
    <source>
        <dbReference type="ARBA" id="ARBA00023163"/>
    </source>
</evidence>
<dbReference type="PANTHER" id="PTHR46796">
    <property type="entry name" value="HTH-TYPE TRANSCRIPTIONAL ACTIVATOR RHAS-RELATED"/>
    <property type="match status" value="1"/>
</dbReference>
<dbReference type="InterPro" id="IPR009057">
    <property type="entry name" value="Homeodomain-like_sf"/>
</dbReference>
<protein>
    <recommendedName>
        <fullName evidence="4">HTH araC/xylS-type domain-containing protein</fullName>
    </recommendedName>
</protein>
<dbReference type="Pfam" id="PF12833">
    <property type="entry name" value="HTH_18"/>
    <property type="match status" value="1"/>
</dbReference>
<dbReference type="EMBL" id="BAABHB010000002">
    <property type="protein sequence ID" value="GAA4399115.1"/>
    <property type="molecule type" value="Genomic_DNA"/>
</dbReference>
<dbReference type="Gene3D" id="1.10.10.60">
    <property type="entry name" value="Homeodomain-like"/>
    <property type="match status" value="1"/>
</dbReference>
<accession>A0ABP8K249</accession>
<comment type="caution">
    <text evidence="5">The sequence shown here is derived from an EMBL/GenBank/DDBJ whole genome shotgun (WGS) entry which is preliminary data.</text>
</comment>
<evidence type="ECO:0000259" key="4">
    <source>
        <dbReference type="PROSITE" id="PS01124"/>
    </source>
</evidence>
<keyword evidence="2" id="KW-0238">DNA-binding</keyword>
<evidence type="ECO:0000256" key="1">
    <source>
        <dbReference type="ARBA" id="ARBA00023015"/>
    </source>
</evidence>
<sequence length="136" mass="16077">MITVVEDFLLYLVRRAKKRFRPIVWVSQVILQSPAGVSLDWLADQACLSQRQFYRQFVEREGISPKLYARTARFGNAIRIRNAHPDKDWLTVAVDLDYYDYQHLVRDFKEFTRMTPNEFMQQEAQAPERSFGVAET</sequence>
<evidence type="ECO:0000313" key="6">
    <source>
        <dbReference type="Proteomes" id="UP001500936"/>
    </source>
</evidence>
<evidence type="ECO:0000313" key="5">
    <source>
        <dbReference type="EMBL" id="GAA4399115.1"/>
    </source>
</evidence>
<name>A0ABP8K249_9BACT</name>
<dbReference type="Proteomes" id="UP001500936">
    <property type="component" value="Unassembled WGS sequence"/>
</dbReference>
<dbReference type="RefSeq" id="WP_345264665.1">
    <property type="nucleotide sequence ID" value="NZ_BAABHB010000002.1"/>
</dbReference>
<keyword evidence="1" id="KW-0805">Transcription regulation</keyword>
<dbReference type="SMART" id="SM00342">
    <property type="entry name" value="HTH_ARAC"/>
    <property type="match status" value="1"/>
</dbReference>
<feature type="domain" description="HTH araC/xylS-type" evidence="4">
    <location>
        <begin position="20"/>
        <end position="122"/>
    </location>
</feature>
<gene>
    <name evidence="5" type="ORF">GCM10023187_10500</name>
</gene>
<dbReference type="InterPro" id="IPR018060">
    <property type="entry name" value="HTH_AraC"/>
</dbReference>
<proteinExistence type="predicted"/>
<evidence type="ECO:0000256" key="2">
    <source>
        <dbReference type="ARBA" id="ARBA00023125"/>
    </source>
</evidence>
<organism evidence="5 6">
    <name type="scientific">Nibrella viscosa</name>
    <dbReference type="NCBI Taxonomy" id="1084524"/>
    <lineage>
        <taxon>Bacteria</taxon>
        <taxon>Pseudomonadati</taxon>
        <taxon>Bacteroidota</taxon>
        <taxon>Cytophagia</taxon>
        <taxon>Cytophagales</taxon>
        <taxon>Spirosomataceae</taxon>
        <taxon>Nibrella</taxon>
    </lineage>
</organism>
<keyword evidence="3" id="KW-0804">Transcription</keyword>
<dbReference type="PANTHER" id="PTHR46796:SF13">
    <property type="entry name" value="HTH-TYPE TRANSCRIPTIONAL ACTIVATOR RHAS"/>
    <property type="match status" value="1"/>
</dbReference>
<keyword evidence="6" id="KW-1185">Reference proteome</keyword>